<dbReference type="GO" id="GO:0000978">
    <property type="term" value="F:RNA polymerase II cis-regulatory region sequence-specific DNA binding"/>
    <property type="evidence" value="ECO:0007669"/>
    <property type="project" value="TreeGrafter"/>
</dbReference>
<evidence type="ECO:0000256" key="10">
    <source>
        <dbReference type="ARBA" id="ARBA00029606"/>
    </source>
</evidence>
<evidence type="ECO:0000256" key="4">
    <source>
        <dbReference type="ARBA" id="ARBA00023015"/>
    </source>
</evidence>
<dbReference type="GO" id="GO:0042796">
    <property type="term" value="P:snRNA transcription by RNA polymerase III"/>
    <property type="evidence" value="ECO:0007669"/>
    <property type="project" value="TreeGrafter"/>
</dbReference>
<evidence type="ECO:0000256" key="3">
    <source>
        <dbReference type="ARBA" id="ARBA00013634"/>
    </source>
</evidence>
<accession>A0A914WDT0</accession>
<dbReference type="Proteomes" id="UP000887566">
    <property type="component" value="Unplaced"/>
</dbReference>
<protein>
    <recommendedName>
        <fullName evidence="3">snRNA-activating protein complex subunit 3</fullName>
    </recommendedName>
    <alternativeName>
        <fullName evidence="10">Small nuclear RNA-activating complex polypeptide 3</fullName>
    </alternativeName>
</protein>
<dbReference type="PANTHER" id="PTHR13421:SF16">
    <property type="entry name" value="SNRNA-ACTIVATING PROTEIN COMPLEX SUBUNIT 3"/>
    <property type="match status" value="1"/>
</dbReference>
<evidence type="ECO:0000256" key="6">
    <source>
        <dbReference type="ARBA" id="ARBA00023163"/>
    </source>
</evidence>
<dbReference type="AlphaFoldDB" id="A0A914WDT0"/>
<comment type="similarity">
    <text evidence="2">Belongs to the SNAPC3/SRD2 family.</text>
</comment>
<evidence type="ECO:0000256" key="7">
    <source>
        <dbReference type="ARBA" id="ARBA00023242"/>
    </source>
</evidence>
<organism evidence="11 12">
    <name type="scientific">Plectus sambesii</name>
    <dbReference type="NCBI Taxonomy" id="2011161"/>
    <lineage>
        <taxon>Eukaryota</taxon>
        <taxon>Metazoa</taxon>
        <taxon>Ecdysozoa</taxon>
        <taxon>Nematoda</taxon>
        <taxon>Chromadorea</taxon>
        <taxon>Plectida</taxon>
        <taxon>Plectina</taxon>
        <taxon>Plectoidea</taxon>
        <taxon>Plectidae</taxon>
        <taxon>Plectus</taxon>
    </lineage>
</organism>
<evidence type="ECO:0000256" key="5">
    <source>
        <dbReference type="ARBA" id="ARBA00023125"/>
    </source>
</evidence>
<keyword evidence="7" id="KW-0539">Nucleus</keyword>
<evidence type="ECO:0000256" key="8">
    <source>
        <dbReference type="ARBA" id="ARBA00025193"/>
    </source>
</evidence>
<keyword evidence="6" id="KW-0804">Transcription</keyword>
<dbReference type="WBParaSite" id="PSAMB.scaffold3834size16703.g22710.t1">
    <property type="protein sequence ID" value="PSAMB.scaffold3834size16703.g22710.t1"/>
    <property type="gene ID" value="PSAMB.scaffold3834size16703.g22710"/>
</dbReference>
<sequence>MDRVFRSEEQPFISEVIAVDEFLASAMHARTRTQPACSSSTAPSAEVDDDEDVDERVQQFAAFAGVSDEVGHELAALCLPESLKCNDGIEADDRDPFVTQIPDVPLVTLQIRKQEVQKRAQNPTYKAVGMRTLKYDRVDYKALNDNRNTVIPKAYTPPDVILTITVMKPYNRPLDHHEVRLGRLLKADARFLVRGQQELSVLRDRIPCASDYALHKDVSENPQSIHPTDFSRDLHPSNFLFFHDTFYVDSRKEKSTDLSEGVREWARRRSKEIGPFRVADMARTRFSDLRLRMGQPYLYLHQGSCEHLIVVSDIRLMDVEDNQDVSAYPLSILQKYKKRTACYGCKMYTAKWVTYGNERLPCDPTFFCEECFRSFNYASGEKIGSFKAVPFFDRTALST</sequence>
<dbReference type="Pfam" id="PF12251">
    <property type="entry name" value="SNAPC3"/>
    <property type="match status" value="1"/>
</dbReference>
<dbReference type="GO" id="GO:0001046">
    <property type="term" value="F:core promoter sequence-specific DNA binding"/>
    <property type="evidence" value="ECO:0007669"/>
    <property type="project" value="TreeGrafter"/>
</dbReference>
<keyword evidence="4" id="KW-0805">Transcription regulation</keyword>
<name>A0A914WDT0_9BILA</name>
<dbReference type="GO" id="GO:0019185">
    <property type="term" value="C:snRNA-activating protein complex"/>
    <property type="evidence" value="ECO:0007669"/>
    <property type="project" value="TreeGrafter"/>
</dbReference>
<keyword evidence="5" id="KW-0238">DNA-binding</keyword>
<dbReference type="InterPro" id="IPR022042">
    <property type="entry name" value="snRNA-activating_su3"/>
</dbReference>
<comment type="subcellular location">
    <subcellularLocation>
        <location evidence="1">Nucleus</location>
    </subcellularLocation>
</comment>
<dbReference type="GO" id="GO:0003681">
    <property type="term" value="F:bent DNA binding"/>
    <property type="evidence" value="ECO:0007669"/>
    <property type="project" value="TreeGrafter"/>
</dbReference>
<comment type="subunit">
    <text evidence="9">Part of the SNAPc complex composed of 5 subunits: SNAPC1, SNAPC2, SNAPC3, SNAPC4 and SNAPC5. SNAPC3 interacts with SNAPC1.</text>
</comment>
<evidence type="ECO:0000256" key="1">
    <source>
        <dbReference type="ARBA" id="ARBA00004123"/>
    </source>
</evidence>
<proteinExistence type="inferred from homology"/>
<dbReference type="GO" id="GO:0005634">
    <property type="term" value="C:nucleus"/>
    <property type="evidence" value="ECO:0007669"/>
    <property type="project" value="UniProtKB-SubCell"/>
</dbReference>
<evidence type="ECO:0000256" key="2">
    <source>
        <dbReference type="ARBA" id="ARBA00010410"/>
    </source>
</evidence>
<reference evidence="12" key="1">
    <citation type="submission" date="2022-11" db="UniProtKB">
        <authorList>
            <consortium name="WormBaseParasite"/>
        </authorList>
    </citation>
    <scope>IDENTIFICATION</scope>
</reference>
<evidence type="ECO:0000256" key="9">
    <source>
        <dbReference type="ARBA" id="ARBA00025958"/>
    </source>
</evidence>
<evidence type="ECO:0000313" key="11">
    <source>
        <dbReference type="Proteomes" id="UP000887566"/>
    </source>
</evidence>
<keyword evidence="11" id="KW-1185">Reference proteome</keyword>
<evidence type="ECO:0000313" key="12">
    <source>
        <dbReference type="WBParaSite" id="PSAMB.scaffold3834size16703.g22710.t1"/>
    </source>
</evidence>
<dbReference type="PANTHER" id="PTHR13421">
    <property type="entry name" value="SNRNA-ACTIVATING PROTEIN COMPLEX SUBUNIT 3"/>
    <property type="match status" value="1"/>
</dbReference>
<dbReference type="GO" id="GO:0042795">
    <property type="term" value="P:snRNA transcription by RNA polymerase II"/>
    <property type="evidence" value="ECO:0007669"/>
    <property type="project" value="TreeGrafter"/>
</dbReference>
<dbReference type="GO" id="GO:0001006">
    <property type="term" value="F:RNA polymerase III type 3 promoter sequence-specific DNA binding"/>
    <property type="evidence" value="ECO:0007669"/>
    <property type="project" value="TreeGrafter"/>
</dbReference>
<comment type="function">
    <text evidence="8">Part of the SNAPc complex required for the transcription of both RNA polymerase II and III small-nuclear RNA genes. Binds to the proximal sequence element (PSE), a non-TATA-box basal promoter element common to these 2 types of genes. Recruits TBP and BRF2 to the U6 snRNA TATA box.</text>
</comment>